<dbReference type="InterPro" id="IPR051678">
    <property type="entry name" value="AGP_Transferase"/>
</dbReference>
<sequence>MSEHGVTLDSAKALLARFAASWASLPIREVISSGTDNALFLLGDESVLRIPKRESAAILLEKELAWLPRLQALPLAVPKVLFHGKAKQETGFDFGIFKWEPGGIATPDQIADTDQAAEGLGRFLTGLHKVDTDGAPVAGQANHMRGVSLPALTKNVIAGIEVLADEINAPEARRIWEEACAAAPAQRAVWLHGDLKADNMLASGGALTAIIDWGLAAVGDPAVDYAAAWSWVAPQSRGIFRVSCGLSEDDWSRARGWALHNAVIALSYYRGRSHEALCEQSRLTLRRLGLSPV</sequence>
<dbReference type="InterPro" id="IPR002575">
    <property type="entry name" value="Aminoglycoside_PTrfase"/>
</dbReference>
<name>A0ABR9CQX5_9HYPH</name>
<comment type="caution">
    <text evidence="2">The sequence shown here is derived from an EMBL/GenBank/DDBJ whole genome shotgun (WGS) entry which is preliminary data.</text>
</comment>
<feature type="domain" description="Aminoglycoside phosphotransferase" evidence="1">
    <location>
        <begin position="30"/>
        <end position="257"/>
    </location>
</feature>
<accession>A0ABR9CQX5</accession>
<dbReference type="CDD" id="cd05155">
    <property type="entry name" value="APH_ChoK_like_1"/>
    <property type="match status" value="1"/>
</dbReference>
<evidence type="ECO:0000313" key="2">
    <source>
        <dbReference type="EMBL" id="MBD8893227.1"/>
    </source>
</evidence>
<keyword evidence="3" id="KW-1185">Reference proteome</keyword>
<dbReference type="InterPro" id="IPR011009">
    <property type="entry name" value="Kinase-like_dom_sf"/>
</dbReference>
<dbReference type="Proteomes" id="UP000632063">
    <property type="component" value="Unassembled WGS sequence"/>
</dbReference>
<dbReference type="Gene3D" id="3.30.200.20">
    <property type="entry name" value="Phosphorylase Kinase, domain 1"/>
    <property type="match status" value="1"/>
</dbReference>
<dbReference type="PANTHER" id="PTHR21310">
    <property type="entry name" value="AMINOGLYCOSIDE PHOSPHOTRANSFERASE-RELATED-RELATED"/>
    <property type="match status" value="1"/>
</dbReference>
<organism evidence="2 3">
    <name type="scientific">Roseibium litorale</name>
    <dbReference type="NCBI Taxonomy" id="2803841"/>
    <lineage>
        <taxon>Bacteria</taxon>
        <taxon>Pseudomonadati</taxon>
        <taxon>Pseudomonadota</taxon>
        <taxon>Alphaproteobacteria</taxon>
        <taxon>Hyphomicrobiales</taxon>
        <taxon>Stappiaceae</taxon>
        <taxon>Roseibium</taxon>
    </lineage>
</organism>
<gene>
    <name evidence="2" type="ORF">IG616_16915</name>
</gene>
<dbReference type="SUPFAM" id="SSF56112">
    <property type="entry name" value="Protein kinase-like (PK-like)"/>
    <property type="match status" value="1"/>
</dbReference>
<reference evidence="2 3" key="2">
    <citation type="journal article" date="2021" name="Int. J. Syst. Evol. Microbiol.">
        <title>Roseibium litorale sp. nov., isolated from a tidal flat sediment and proposal for the reclassification of Labrenzia polysiphoniae as Roseibium polysiphoniae comb. nov.</title>
        <authorList>
            <person name="Liu Y."/>
            <person name="Pei T."/>
            <person name="Du J."/>
            <person name="Chao M."/>
            <person name="Deng M.R."/>
            <person name="Zhu H."/>
        </authorList>
    </citation>
    <scope>NUCLEOTIDE SEQUENCE [LARGE SCALE GENOMIC DNA]</scope>
    <source>
        <strain evidence="2 3">4C16A</strain>
    </source>
</reference>
<evidence type="ECO:0000313" key="3">
    <source>
        <dbReference type="Proteomes" id="UP000632063"/>
    </source>
</evidence>
<reference evidence="3" key="1">
    <citation type="submission" date="2020-09" db="EMBL/GenBank/DDBJ databases">
        <title>The genome sequence of strain Labrenzia suaedae 4C16A.</title>
        <authorList>
            <person name="Liu Y."/>
        </authorList>
    </citation>
    <scope>NUCLEOTIDE SEQUENCE [LARGE SCALE GENOMIC DNA]</scope>
    <source>
        <strain evidence="3">4C16A</strain>
    </source>
</reference>
<proteinExistence type="predicted"/>
<dbReference type="Pfam" id="PF01636">
    <property type="entry name" value="APH"/>
    <property type="match status" value="1"/>
</dbReference>
<dbReference type="PANTHER" id="PTHR21310:SF42">
    <property type="entry name" value="BIFUNCTIONAL AAC_APH"/>
    <property type="match status" value="1"/>
</dbReference>
<dbReference type="Gene3D" id="3.90.1200.10">
    <property type="match status" value="1"/>
</dbReference>
<evidence type="ECO:0000259" key="1">
    <source>
        <dbReference type="Pfam" id="PF01636"/>
    </source>
</evidence>
<protein>
    <submittedName>
        <fullName evidence="2">Aminoglycoside phosphotransferase family protein</fullName>
    </submittedName>
</protein>
<dbReference type="EMBL" id="JACYXI010000011">
    <property type="protein sequence ID" value="MBD8893227.1"/>
    <property type="molecule type" value="Genomic_DNA"/>
</dbReference>
<dbReference type="RefSeq" id="WP_192149343.1">
    <property type="nucleotide sequence ID" value="NZ_JACYXI010000011.1"/>
</dbReference>